<accession>A0A9Q1BZJ8</accession>
<dbReference type="InterPro" id="IPR013098">
    <property type="entry name" value="Ig_I-set"/>
</dbReference>
<feature type="domain" description="Ig-like" evidence="2">
    <location>
        <begin position="68"/>
        <end position="163"/>
    </location>
</feature>
<name>A0A9Q1BZJ8_HOLLE</name>
<keyword evidence="1" id="KW-1133">Transmembrane helix</keyword>
<dbReference type="Proteomes" id="UP001152320">
    <property type="component" value="Chromosome 10"/>
</dbReference>
<evidence type="ECO:0000313" key="4">
    <source>
        <dbReference type="Proteomes" id="UP001152320"/>
    </source>
</evidence>
<protein>
    <recommendedName>
        <fullName evidence="2">Ig-like domain-containing protein</fullName>
    </recommendedName>
</protein>
<dbReference type="InterPro" id="IPR036179">
    <property type="entry name" value="Ig-like_dom_sf"/>
</dbReference>
<dbReference type="InterPro" id="IPR007110">
    <property type="entry name" value="Ig-like_dom"/>
</dbReference>
<dbReference type="Pfam" id="PF07679">
    <property type="entry name" value="I-set"/>
    <property type="match status" value="1"/>
</dbReference>
<organism evidence="3 4">
    <name type="scientific">Holothuria leucospilota</name>
    <name type="common">Black long sea cucumber</name>
    <name type="synonym">Mertensiothuria leucospilota</name>
    <dbReference type="NCBI Taxonomy" id="206669"/>
    <lineage>
        <taxon>Eukaryota</taxon>
        <taxon>Metazoa</taxon>
        <taxon>Echinodermata</taxon>
        <taxon>Eleutherozoa</taxon>
        <taxon>Echinozoa</taxon>
        <taxon>Holothuroidea</taxon>
        <taxon>Aspidochirotacea</taxon>
        <taxon>Aspidochirotida</taxon>
        <taxon>Holothuriidae</taxon>
        <taxon>Holothuria</taxon>
    </lineage>
</organism>
<dbReference type="InterPro" id="IPR013783">
    <property type="entry name" value="Ig-like_fold"/>
</dbReference>
<reference evidence="3" key="1">
    <citation type="submission" date="2021-10" db="EMBL/GenBank/DDBJ databases">
        <title>Tropical sea cucumber genome reveals ecological adaptation and Cuvierian tubules defense mechanism.</title>
        <authorList>
            <person name="Chen T."/>
        </authorList>
    </citation>
    <scope>NUCLEOTIDE SEQUENCE</scope>
    <source>
        <strain evidence="3">Nanhai2018</strain>
        <tissue evidence="3">Muscle</tissue>
    </source>
</reference>
<dbReference type="SUPFAM" id="SSF48726">
    <property type="entry name" value="Immunoglobulin"/>
    <property type="match status" value="1"/>
</dbReference>
<dbReference type="PROSITE" id="PS50835">
    <property type="entry name" value="IG_LIKE"/>
    <property type="match status" value="1"/>
</dbReference>
<dbReference type="AlphaFoldDB" id="A0A9Q1BZJ8"/>
<evidence type="ECO:0000313" key="3">
    <source>
        <dbReference type="EMBL" id="KAJ8035495.1"/>
    </source>
</evidence>
<dbReference type="InterPro" id="IPR003599">
    <property type="entry name" value="Ig_sub"/>
</dbReference>
<dbReference type="SMART" id="SM00409">
    <property type="entry name" value="IG"/>
    <property type="match status" value="1"/>
</dbReference>
<dbReference type="OrthoDB" id="9898017at2759"/>
<gene>
    <name evidence="3" type="ORF">HOLleu_22744</name>
</gene>
<proteinExistence type="predicted"/>
<comment type="caution">
    <text evidence="3">The sequence shown here is derived from an EMBL/GenBank/DDBJ whole genome shotgun (WGS) entry which is preliminary data.</text>
</comment>
<dbReference type="CDD" id="cd00096">
    <property type="entry name" value="Ig"/>
    <property type="match status" value="1"/>
</dbReference>
<sequence length="170" mass="19885">MYDQLRWKREMYIHWTYQDINSSVFFKPLVIIAFTILFASQSNILKQDKDFSGFIFCFGHKFVTIAFSKVIGIPENGTYLEGTDILLTCLVEGASENIIWKDVEEDIKIFVGRSKFTMKDKYQNFYISKIQGNYSLIIRDTTKSDEGLYSCNEMDTSYLAKVTIESMWNF</sequence>
<evidence type="ECO:0000256" key="1">
    <source>
        <dbReference type="SAM" id="Phobius"/>
    </source>
</evidence>
<evidence type="ECO:0000259" key="2">
    <source>
        <dbReference type="PROSITE" id="PS50835"/>
    </source>
</evidence>
<keyword evidence="1" id="KW-0472">Membrane</keyword>
<keyword evidence="4" id="KW-1185">Reference proteome</keyword>
<dbReference type="Gene3D" id="2.60.40.10">
    <property type="entry name" value="Immunoglobulins"/>
    <property type="match status" value="1"/>
</dbReference>
<feature type="transmembrane region" description="Helical" evidence="1">
    <location>
        <begin position="20"/>
        <end position="39"/>
    </location>
</feature>
<dbReference type="EMBL" id="JAIZAY010000010">
    <property type="protein sequence ID" value="KAJ8035495.1"/>
    <property type="molecule type" value="Genomic_DNA"/>
</dbReference>
<keyword evidence="1" id="KW-0812">Transmembrane</keyword>